<gene>
    <name evidence="1" type="ORF">PaecuDRAFT_1226</name>
</gene>
<dbReference type="STRING" id="717606.PaecuDRAFT_1226"/>
<evidence type="ECO:0008006" key="3">
    <source>
        <dbReference type="Google" id="ProtNLM"/>
    </source>
</evidence>
<dbReference type="RefSeq" id="WP_006037241.1">
    <property type="nucleotide sequence ID" value="NZ_AEDD01000003.1"/>
</dbReference>
<reference evidence="1 2" key="1">
    <citation type="submission" date="2010-07" db="EMBL/GenBank/DDBJ databases">
        <title>The draft genome of Paenibacillus curdlanolyticus YK9.</title>
        <authorList>
            <consortium name="US DOE Joint Genome Institute (JGI-PGF)"/>
            <person name="Lucas S."/>
            <person name="Copeland A."/>
            <person name="Lapidus A."/>
            <person name="Cheng J.-F."/>
            <person name="Bruce D."/>
            <person name="Goodwin L."/>
            <person name="Pitluck S."/>
            <person name="Land M.L."/>
            <person name="Hauser L."/>
            <person name="Chang Y.-J."/>
            <person name="Jeffries C."/>
            <person name="Anderson I.J."/>
            <person name="Johnson E."/>
            <person name="Loganathan U."/>
            <person name="Mulhopadhyay B."/>
            <person name="Kyrpides N."/>
            <person name="Woyke T.J."/>
        </authorList>
    </citation>
    <scope>NUCLEOTIDE SEQUENCE [LARGE SCALE GENOMIC DNA]</scope>
    <source>
        <strain evidence="1 2">YK9</strain>
    </source>
</reference>
<evidence type="ECO:0000313" key="1">
    <source>
        <dbReference type="EMBL" id="EFM11620.1"/>
    </source>
</evidence>
<organism evidence="1 2">
    <name type="scientific">Paenibacillus curdlanolyticus YK9</name>
    <dbReference type="NCBI Taxonomy" id="717606"/>
    <lineage>
        <taxon>Bacteria</taxon>
        <taxon>Bacillati</taxon>
        <taxon>Bacillota</taxon>
        <taxon>Bacilli</taxon>
        <taxon>Bacillales</taxon>
        <taxon>Paenibacillaceae</taxon>
        <taxon>Paenibacillus</taxon>
    </lineage>
</organism>
<evidence type="ECO:0000313" key="2">
    <source>
        <dbReference type="Proteomes" id="UP000005387"/>
    </source>
</evidence>
<dbReference type="eggNOG" id="COG1653">
    <property type="taxonomic scope" value="Bacteria"/>
</dbReference>
<dbReference type="Proteomes" id="UP000005387">
    <property type="component" value="Unassembled WGS sequence"/>
</dbReference>
<protein>
    <recommendedName>
        <fullName evidence="3">Lipoprotein</fullName>
    </recommendedName>
</protein>
<name>E0I6F4_9BACL</name>
<keyword evidence="2" id="KW-1185">Reference proteome</keyword>
<sequence>MYNRMKKAKWIGALLSVLLTVVLLTGCGDEADVSVFIMAPNGMPDKVTTDLQAELQPTLGEKTIKVVGSPIYNAQKLLVEYIAGEHAVMALPKSDYEAMIGQGGGVPLEDIFDEKQYSEGVMVGTILKEKNAEVKEKHLFGIPLKQAGMFKKTGFAPEEMFLIIPTNAPDLALSKQVIKELVHS</sequence>
<dbReference type="AlphaFoldDB" id="E0I6F4"/>
<dbReference type="OrthoDB" id="2652444at2"/>
<proteinExistence type="predicted"/>
<dbReference type="EMBL" id="AEDD01000003">
    <property type="protein sequence ID" value="EFM11620.1"/>
    <property type="molecule type" value="Genomic_DNA"/>
</dbReference>
<dbReference type="PROSITE" id="PS51257">
    <property type="entry name" value="PROKAR_LIPOPROTEIN"/>
    <property type="match status" value="1"/>
</dbReference>
<accession>E0I6F4</accession>